<name>A0A0G1I122_9BACT</name>
<dbReference type="AlphaFoldDB" id="A0A0G1I122"/>
<gene>
    <name evidence="1" type="ORF">UW44_C0001G0075</name>
</gene>
<evidence type="ECO:0008006" key="3">
    <source>
        <dbReference type="Google" id="ProtNLM"/>
    </source>
</evidence>
<dbReference type="STRING" id="1618387.UW44_C0001G0075"/>
<dbReference type="SUPFAM" id="SSF102114">
    <property type="entry name" value="Radical SAM enzymes"/>
    <property type="match status" value="1"/>
</dbReference>
<dbReference type="Proteomes" id="UP000034006">
    <property type="component" value="Unassembled WGS sequence"/>
</dbReference>
<sequence>MAFETTWPETLTTWRESRKMSEVNYSQLKAQSGASDKSIRNEAQRKLLQYFDLAPEKSSETAKTIDMVEMFDRFPVEMKMKMLNNLVGIQLTEGCNGQCAFCLFGSKKGVESKFSFSSIQEFLKQNYGQIRGEGSSVSQYWDSDPFDYQDGEHNYLDVYHEWRKYFPSQFVGISTTIPKGSVEQFIEFTDRLFNKHVNSKNYPNEIKDDDFNVRISVGRHNLQRVEAVFKELKERWKAKGYTEDAIQAYLTAHYKFSPRLEDDILPLGSQIEKHDDFEDSTTPACEDGVIITPARIECVSMTAPTIYVPSGQYSYEITPDSPSFQIPHFISNSYYQGFRYKEHLTQRVAYDQVLFPLVTRRGSNSEEINLPDPVDDMVFKMGRYCFSLASMISDISELDSKIYAKNSPEEVRKKYLQLCTLAVSKEKSKILSLITKATNHFTREGDQATKDKLNYYARLLKVNLAKAEYISNLISEGADQSMVAIAALALSDVNKNNVDSLPEVLKNLAVAHDRSNRYTKDEKITAIKSASELLGHSGDQSPKWAKIIGVVENS</sequence>
<comment type="caution">
    <text evidence="1">The sequence shown here is derived from an EMBL/GenBank/DDBJ whole genome shotgun (WGS) entry which is preliminary data.</text>
</comment>
<evidence type="ECO:0000313" key="1">
    <source>
        <dbReference type="EMBL" id="KKT52523.1"/>
    </source>
</evidence>
<dbReference type="InterPro" id="IPR058240">
    <property type="entry name" value="rSAM_sf"/>
</dbReference>
<accession>A0A0G1I122</accession>
<protein>
    <recommendedName>
        <fullName evidence="3">Radical SAM core domain-containing protein</fullName>
    </recommendedName>
</protein>
<evidence type="ECO:0000313" key="2">
    <source>
        <dbReference type="Proteomes" id="UP000034006"/>
    </source>
</evidence>
<reference evidence="1 2" key="1">
    <citation type="journal article" date="2015" name="Nature">
        <title>rRNA introns, odd ribosomes, and small enigmatic genomes across a large radiation of phyla.</title>
        <authorList>
            <person name="Brown C.T."/>
            <person name="Hug L.A."/>
            <person name="Thomas B.C."/>
            <person name="Sharon I."/>
            <person name="Castelle C.J."/>
            <person name="Singh A."/>
            <person name="Wilkins M.J."/>
            <person name="Williams K.H."/>
            <person name="Banfield J.F."/>
        </authorList>
    </citation>
    <scope>NUCLEOTIDE SEQUENCE [LARGE SCALE GENOMIC DNA]</scope>
</reference>
<organism evidence="1 2">
    <name type="scientific">Candidatus Collierbacteria bacterium GW2011_GWB2_44_22</name>
    <dbReference type="NCBI Taxonomy" id="1618387"/>
    <lineage>
        <taxon>Bacteria</taxon>
        <taxon>Candidatus Collieribacteriota</taxon>
    </lineage>
</organism>
<proteinExistence type="predicted"/>
<dbReference type="EMBL" id="LCIH01000001">
    <property type="protein sequence ID" value="KKT52523.1"/>
    <property type="molecule type" value="Genomic_DNA"/>
</dbReference>